<sequence length="67" mass="7808">MFNKEDKKDQEVRGGAVSSNGMYAFKYMSTSNAVLNPLRTQEKCFSFPRSGETSQRRNSKYHVYRTF</sequence>
<reference evidence="1" key="2">
    <citation type="submission" date="2020-09" db="EMBL/GenBank/DDBJ databases">
        <authorList>
            <person name="Sun Q."/>
            <person name="Ohkuma M."/>
        </authorList>
    </citation>
    <scope>NUCLEOTIDE SEQUENCE</scope>
    <source>
        <strain evidence="1">JCM 12580</strain>
    </source>
</reference>
<protein>
    <submittedName>
        <fullName evidence="1">Uncharacterized protein</fullName>
    </submittedName>
</protein>
<evidence type="ECO:0000313" key="2">
    <source>
        <dbReference type="Proteomes" id="UP000658382"/>
    </source>
</evidence>
<dbReference type="EMBL" id="BMNQ01000010">
    <property type="protein sequence ID" value="GGJ90663.1"/>
    <property type="molecule type" value="Genomic_DNA"/>
</dbReference>
<keyword evidence="2" id="KW-1185">Reference proteome</keyword>
<dbReference type="AlphaFoldDB" id="A0A917PT70"/>
<dbReference type="Proteomes" id="UP000658382">
    <property type="component" value="Unassembled WGS sequence"/>
</dbReference>
<proteinExistence type="predicted"/>
<gene>
    <name evidence="1" type="ORF">GCM10007063_11500</name>
</gene>
<reference evidence="1" key="1">
    <citation type="journal article" date="2014" name="Int. J. Syst. Evol. Microbiol.">
        <title>Complete genome sequence of Corynebacterium casei LMG S-19264T (=DSM 44701T), isolated from a smear-ripened cheese.</title>
        <authorList>
            <consortium name="US DOE Joint Genome Institute (JGI-PGF)"/>
            <person name="Walter F."/>
            <person name="Albersmeier A."/>
            <person name="Kalinowski J."/>
            <person name="Ruckert C."/>
        </authorList>
    </citation>
    <scope>NUCLEOTIDE SEQUENCE</scope>
    <source>
        <strain evidence="1">JCM 12580</strain>
    </source>
</reference>
<name>A0A917PT70_9BACI</name>
<comment type="caution">
    <text evidence="1">The sequence shown here is derived from an EMBL/GenBank/DDBJ whole genome shotgun (WGS) entry which is preliminary data.</text>
</comment>
<accession>A0A917PT70</accession>
<evidence type="ECO:0000313" key="1">
    <source>
        <dbReference type="EMBL" id="GGJ90663.1"/>
    </source>
</evidence>
<organism evidence="1 2">
    <name type="scientific">Lentibacillus kapialis</name>
    <dbReference type="NCBI Taxonomy" id="340214"/>
    <lineage>
        <taxon>Bacteria</taxon>
        <taxon>Bacillati</taxon>
        <taxon>Bacillota</taxon>
        <taxon>Bacilli</taxon>
        <taxon>Bacillales</taxon>
        <taxon>Bacillaceae</taxon>
        <taxon>Lentibacillus</taxon>
    </lineage>
</organism>